<dbReference type="PROSITE" id="PS00427">
    <property type="entry name" value="DISINTEGRIN_1"/>
    <property type="match status" value="1"/>
</dbReference>
<dbReference type="SMART" id="SM00608">
    <property type="entry name" value="ACR"/>
    <property type="match status" value="1"/>
</dbReference>
<evidence type="ECO:0000259" key="11">
    <source>
        <dbReference type="PROSITE" id="PS50214"/>
    </source>
</evidence>
<feature type="binding site" evidence="7">
    <location>
        <position position="370"/>
    </location>
    <ligand>
        <name>Zn(2+)</name>
        <dbReference type="ChEBI" id="CHEBI:29105"/>
        <note>catalytic</note>
    </ligand>
</feature>
<evidence type="ECO:0000256" key="10">
    <source>
        <dbReference type="SAM" id="SignalP"/>
    </source>
</evidence>
<evidence type="ECO:0000256" key="4">
    <source>
        <dbReference type="ARBA" id="ARBA00023136"/>
    </source>
</evidence>
<evidence type="ECO:0000256" key="5">
    <source>
        <dbReference type="ARBA" id="ARBA00023157"/>
    </source>
</evidence>
<evidence type="ECO:0000259" key="12">
    <source>
        <dbReference type="PROSITE" id="PS50215"/>
    </source>
</evidence>
<dbReference type="InterPro" id="IPR024079">
    <property type="entry name" value="MetalloPept_cat_dom_sf"/>
</dbReference>
<protein>
    <submittedName>
        <fullName evidence="13">Zinc metalloproteinase/disintegrin</fullName>
    </submittedName>
</protein>
<feature type="chain" id="PRO_5026992984" evidence="10">
    <location>
        <begin position="17"/>
        <end position="1314"/>
    </location>
</feature>
<dbReference type="OrthoDB" id="5951731at2759"/>
<reference evidence="13 14" key="1">
    <citation type="submission" date="2020-06" db="EMBL/GenBank/DDBJ databases">
        <authorList>
            <person name="Li R."/>
            <person name="Bekaert M."/>
        </authorList>
    </citation>
    <scope>NUCLEOTIDE SEQUENCE [LARGE SCALE GENOMIC DNA]</scope>
    <source>
        <strain evidence="14">wild</strain>
    </source>
</reference>
<feature type="disulfide bond" evidence="6">
    <location>
        <begin position="507"/>
        <end position="527"/>
    </location>
</feature>
<dbReference type="SMART" id="SM00050">
    <property type="entry name" value="DISIN"/>
    <property type="match status" value="1"/>
</dbReference>
<evidence type="ECO:0000256" key="2">
    <source>
        <dbReference type="ARBA" id="ARBA00022692"/>
    </source>
</evidence>
<evidence type="ECO:0000313" key="13">
    <source>
        <dbReference type="EMBL" id="CAC5406798.1"/>
    </source>
</evidence>
<dbReference type="GO" id="GO:0007229">
    <property type="term" value="P:integrin-mediated signaling pathway"/>
    <property type="evidence" value="ECO:0007669"/>
    <property type="project" value="UniProtKB-KW"/>
</dbReference>
<dbReference type="InterPro" id="IPR006586">
    <property type="entry name" value="ADAM_Cys-rich"/>
</dbReference>
<dbReference type="CDD" id="cd04269">
    <property type="entry name" value="ZnMc_adamalysin_II_like"/>
    <property type="match status" value="1"/>
</dbReference>
<comment type="subcellular location">
    <subcellularLocation>
        <location evidence="1">Membrane</location>
        <topology evidence="1">Single-pass type I membrane protein</topology>
    </subcellularLocation>
</comment>
<keyword evidence="7" id="KW-0862">Zinc</keyword>
<feature type="region of interest" description="Disordered" evidence="8">
    <location>
        <begin position="1114"/>
        <end position="1180"/>
    </location>
</feature>
<evidence type="ECO:0000256" key="7">
    <source>
        <dbReference type="PROSITE-ProRule" id="PRU00276"/>
    </source>
</evidence>
<dbReference type="PROSITE" id="PS50215">
    <property type="entry name" value="ADAM_MEPRO"/>
    <property type="match status" value="1"/>
</dbReference>
<dbReference type="GO" id="GO:0046872">
    <property type="term" value="F:metal ion binding"/>
    <property type="evidence" value="ECO:0007669"/>
    <property type="project" value="UniProtKB-KW"/>
</dbReference>
<gene>
    <name evidence="13" type="ORF">MCOR_40332</name>
</gene>
<proteinExistence type="predicted"/>
<dbReference type="Pfam" id="PF08516">
    <property type="entry name" value="ADAM_CR"/>
    <property type="match status" value="1"/>
</dbReference>
<evidence type="ECO:0000256" key="8">
    <source>
        <dbReference type="SAM" id="MobiDB-lite"/>
    </source>
</evidence>
<dbReference type="SUPFAM" id="SSF55486">
    <property type="entry name" value="Metalloproteases ('zincins'), catalytic domain"/>
    <property type="match status" value="1"/>
</dbReference>
<dbReference type="Pfam" id="PF01421">
    <property type="entry name" value="Reprolysin"/>
    <property type="match status" value="1"/>
</dbReference>
<evidence type="ECO:0000256" key="1">
    <source>
        <dbReference type="ARBA" id="ARBA00004479"/>
    </source>
</evidence>
<feature type="region of interest" description="Disordered" evidence="8">
    <location>
        <begin position="823"/>
        <end position="902"/>
    </location>
</feature>
<accession>A0A6J8DDN7</accession>
<keyword evidence="14" id="KW-1185">Reference proteome</keyword>
<dbReference type="Gene3D" id="4.10.70.10">
    <property type="entry name" value="Disintegrin domain"/>
    <property type="match status" value="1"/>
</dbReference>
<dbReference type="InterPro" id="IPR036436">
    <property type="entry name" value="Disintegrin_dom_sf"/>
</dbReference>
<feature type="compositionally biased region" description="Basic and acidic residues" evidence="8">
    <location>
        <begin position="1152"/>
        <end position="1165"/>
    </location>
</feature>
<keyword evidence="2 9" id="KW-0812">Transmembrane</keyword>
<organism evidence="13 14">
    <name type="scientific">Mytilus coruscus</name>
    <name type="common">Sea mussel</name>
    <dbReference type="NCBI Taxonomy" id="42192"/>
    <lineage>
        <taxon>Eukaryota</taxon>
        <taxon>Metazoa</taxon>
        <taxon>Spiralia</taxon>
        <taxon>Lophotrochozoa</taxon>
        <taxon>Mollusca</taxon>
        <taxon>Bivalvia</taxon>
        <taxon>Autobranchia</taxon>
        <taxon>Pteriomorphia</taxon>
        <taxon>Mytilida</taxon>
        <taxon>Mytiloidea</taxon>
        <taxon>Mytilidae</taxon>
        <taxon>Mytilinae</taxon>
        <taxon>Mytilus</taxon>
    </lineage>
</organism>
<keyword evidence="5 6" id="KW-1015">Disulfide bond</keyword>
<keyword evidence="13" id="KW-0401">Integrin</keyword>
<dbReference type="InterPro" id="IPR001590">
    <property type="entry name" value="Peptidase_M12B"/>
</dbReference>
<dbReference type="InterPro" id="IPR018358">
    <property type="entry name" value="Disintegrin_CS"/>
</dbReference>
<dbReference type="InterPro" id="IPR002870">
    <property type="entry name" value="Peptidase_M12B_N"/>
</dbReference>
<dbReference type="Pfam" id="PF00200">
    <property type="entry name" value="Disintegrin"/>
    <property type="match status" value="1"/>
</dbReference>
<dbReference type="PROSITE" id="PS01186">
    <property type="entry name" value="EGF_2"/>
    <property type="match status" value="1"/>
</dbReference>
<dbReference type="Pfam" id="PF23106">
    <property type="entry name" value="EGF_Teneurin"/>
    <property type="match status" value="1"/>
</dbReference>
<dbReference type="GO" id="GO:0016020">
    <property type="term" value="C:membrane"/>
    <property type="evidence" value="ECO:0007669"/>
    <property type="project" value="UniProtKB-SubCell"/>
</dbReference>
<dbReference type="InterPro" id="IPR034027">
    <property type="entry name" value="Reprolysin_adamalysin"/>
</dbReference>
<comment type="caution">
    <text evidence="7">Lacks conserved residue(s) required for the propagation of feature annotation.</text>
</comment>
<evidence type="ECO:0000256" key="6">
    <source>
        <dbReference type="PROSITE-ProRule" id="PRU00068"/>
    </source>
</evidence>
<dbReference type="Proteomes" id="UP000507470">
    <property type="component" value="Unassembled WGS sequence"/>
</dbReference>
<keyword evidence="3 9" id="KW-1133">Transmembrane helix</keyword>
<feature type="region of interest" description="Disordered" evidence="8">
    <location>
        <begin position="1220"/>
        <end position="1245"/>
    </location>
</feature>
<dbReference type="Pfam" id="PF01562">
    <property type="entry name" value="Pep_M12B_propep"/>
    <property type="match status" value="1"/>
</dbReference>
<feature type="binding site" evidence="7">
    <location>
        <position position="376"/>
    </location>
    <ligand>
        <name>Zn(2+)</name>
        <dbReference type="ChEBI" id="CHEBI:29105"/>
        <note>catalytic</note>
    </ligand>
</feature>
<feature type="region of interest" description="Disordered" evidence="8">
    <location>
        <begin position="1006"/>
        <end position="1053"/>
    </location>
</feature>
<name>A0A6J8DDN7_MYTCO</name>
<feature type="signal peptide" evidence="10">
    <location>
        <begin position="1"/>
        <end position="16"/>
    </location>
</feature>
<feature type="compositionally biased region" description="Basic and acidic residues" evidence="8">
    <location>
        <begin position="1025"/>
        <end position="1037"/>
    </location>
</feature>
<dbReference type="PANTHER" id="PTHR11905:SF159">
    <property type="entry name" value="ADAM METALLOPROTEASE"/>
    <property type="match status" value="1"/>
</dbReference>
<keyword evidence="10" id="KW-0732">Signal</keyword>
<sequence>MGIILICFYGIVFVQGIPAVNSESDIAKLLEHPYNKYLWDNIPRPFEIIFPKRVHKKADQIAISTREKQIRHHGTHEHLEHVTFQLMINGQGQKLRLKKNDALLSSGIQVKHYLEENQQIISKTVEHCYYQGTVKRDEWSSVAVSTCHGIRGVINLHNKTYVIQPLLGGDEGIHHPHVVFKASTSKTETCGNDIGQWRTFQELHRGEFIRRVKAMKAKKQLHIDVNNNSEKHLKMALVLDNSVYSRLNLSHKEMVNFALQTANMVDMYVKDVGIRTPVTYVEYWNAGDKMEISSQIRELLKSFLMYKQFHLMNIDHHVAHFITHVPLEDNSVGLAIPDSVCTERAVGINRVSSVLEPQQLATILTHMLGHNLGLKHDEDVKQRELYHRGGCDCKDQVGCIMSTDVLMRSDTIHSRQFSNCSRSDLDVSMSMDITACLSASPREMAFTQECGNLIVERGEECDCGTPQECAIRDPCCDPDTCLLKTWAQCRTGSCCYNCTFLPQQYVCRERSTECDVPELCTGFSGECPSNNYIQDGHPCGNSSGFCQSGICPTMALQCQHIWGEGAIGADEQCYERFNPIGNFNGHCGKDDNTGSYAKCLPENIMCGLLHCDGGTVAPLFGSDKNFMKTTLVSNGIEYACKVIHGPAVLNLPNFGLVQDGSKCGNNKICMNKQCVSVSVLPPLKCPGTVDNVICSGRGVCTQKGTCFCDEGWTGSDCTVKSNITMTTGVLRKPTLPTTPTTTLIKVTQRSTALTTTTIITAPPVAVVKADESGISTEWLVIILASVVGSLVFLLAVTFLCYRRTSPVKKRFFGKGNKSIKHRGLFGKKKKGTSEEESDIGELPPPPVIISDPNSAMPERGILKNNRKSSDGSRSSDTYTGTGGTDTADQDSEGPFGLETEDDEAEEIQEILNRKFDPEKSMEALDQIVDSSSFDFVLPSPYFSTVGNCTDNSPTKRLFGYDIPQFSQQTPQRPFYWKNNLSSPPKSRVVRMKNLDELIQQIDRHTIDLSPSPDELQMQISPSTSEDVRSNSTDDRQYHNNHTPPSPLSIASTSTRDTYRPFLNSQWTKYILRRNEMDDCGMDVYGSESPMPQISIPPPMSPLNIRSIYNYAQNSHGRDVNDTPIGSQAGDCGSTHGTTSSRNGYEKSSGYGSEHDPEHFSTDEMSRNQSRSGSLSPPPYSAVIRAGPNKIKLVSAKKLHDTGIGDEDLQKLLQELPKIDSGTYSHRPVKSEASLPPKENDPLLGGHLQDEQDCIENAPCIDCSVEEIPNSKSRRKSRGSVNSQLMNISFSQNGEDGDCVEVTDNKRNCAIDVDT</sequence>
<dbReference type="InterPro" id="IPR001762">
    <property type="entry name" value="Disintegrin_dom"/>
</dbReference>
<dbReference type="InterPro" id="IPR000742">
    <property type="entry name" value="EGF"/>
</dbReference>
<feature type="transmembrane region" description="Helical" evidence="9">
    <location>
        <begin position="778"/>
        <end position="801"/>
    </location>
</feature>
<dbReference type="Gene3D" id="3.40.390.10">
    <property type="entry name" value="Collagenase (Catalytic Domain)"/>
    <property type="match status" value="1"/>
</dbReference>
<keyword evidence="4 9" id="KW-0472">Membrane</keyword>
<dbReference type="PANTHER" id="PTHR11905">
    <property type="entry name" value="ADAM A DISINTEGRIN AND METALLOPROTEASE DOMAIN"/>
    <property type="match status" value="1"/>
</dbReference>
<dbReference type="PROSITE" id="PS50214">
    <property type="entry name" value="DISINTEGRIN_2"/>
    <property type="match status" value="1"/>
</dbReference>
<dbReference type="GO" id="GO:0004222">
    <property type="term" value="F:metalloendopeptidase activity"/>
    <property type="evidence" value="ECO:0007669"/>
    <property type="project" value="InterPro"/>
</dbReference>
<feature type="domain" description="Peptidase M12B" evidence="12">
    <location>
        <begin position="231"/>
        <end position="441"/>
    </location>
</feature>
<dbReference type="SUPFAM" id="SSF57552">
    <property type="entry name" value="Blood coagulation inhibitor (disintegrin)"/>
    <property type="match status" value="1"/>
</dbReference>
<dbReference type="PROSITE" id="PS00022">
    <property type="entry name" value="EGF_1"/>
    <property type="match status" value="1"/>
</dbReference>
<evidence type="ECO:0000313" key="14">
    <source>
        <dbReference type="Proteomes" id="UP000507470"/>
    </source>
</evidence>
<dbReference type="FunFam" id="4.10.70.10:FF:000001">
    <property type="entry name" value="Disintegrin and metalloproteinase domain-containing protein 22"/>
    <property type="match status" value="1"/>
</dbReference>
<feature type="binding site" evidence="7">
    <location>
        <position position="366"/>
    </location>
    <ligand>
        <name>Zn(2+)</name>
        <dbReference type="ChEBI" id="CHEBI:29105"/>
        <note>catalytic</note>
    </ligand>
</feature>
<evidence type="ECO:0000256" key="9">
    <source>
        <dbReference type="SAM" id="Phobius"/>
    </source>
</evidence>
<dbReference type="GO" id="GO:0006509">
    <property type="term" value="P:membrane protein ectodomain proteolysis"/>
    <property type="evidence" value="ECO:0007669"/>
    <property type="project" value="TreeGrafter"/>
</dbReference>
<feature type="domain" description="Disintegrin" evidence="11">
    <location>
        <begin position="447"/>
        <end position="535"/>
    </location>
</feature>
<evidence type="ECO:0000256" key="3">
    <source>
        <dbReference type="ARBA" id="ARBA00022989"/>
    </source>
</evidence>
<dbReference type="EMBL" id="CACVKT020007264">
    <property type="protein sequence ID" value="CAC5406798.1"/>
    <property type="molecule type" value="Genomic_DNA"/>
</dbReference>
<dbReference type="Gene3D" id="2.10.25.10">
    <property type="entry name" value="Laminin"/>
    <property type="match status" value="1"/>
</dbReference>
<keyword evidence="7" id="KW-0479">Metal-binding</keyword>